<dbReference type="eggNOG" id="COG2706">
    <property type="taxonomic scope" value="Bacteria"/>
</dbReference>
<dbReference type="Proteomes" id="UP000009320">
    <property type="component" value="Unassembled WGS sequence"/>
</dbReference>
<name>I7IVM6_9LACO</name>
<dbReference type="RefSeq" id="WP_008470570.1">
    <property type="nucleotide sequence ID" value="NZ_AYZP01000017.1"/>
</dbReference>
<dbReference type="STRING" id="1423758.FC41_GL000736"/>
<gene>
    <name evidence="2" type="ORF">BN55_09910</name>
</gene>
<proteinExistence type="inferred from homology"/>
<dbReference type="PANTHER" id="PTHR30344">
    <property type="entry name" value="6-PHOSPHOGLUCONOLACTONASE-RELATED"/>
    <property type="match status" value="1"/>
</dbReference>
<dbReference type="Pfam" id="PF10282">
    <property type="entry name" value="Lactonase"/>
    <property type="match status" value="1"/>
</dbReference>
<dbReference type="GeneID" id="82846947"/>
<dbReference type="AlphaFoldDB" id="I7IVM6"/>
<evidence type="ECO:0000256" key="1">
    <source>
        <dbReference type="ARBA" id="ARBA00005564"/>
    </source>
</evidence>
<accession>I7IVM6</accession>
<dbReference type="EC" id="3.1.1.31" evidence="2"/>
<dbReference type="GO" id="GO:0017057">
    <property type="term" value="F:6-phosphogluconolactonase activity"/>
    <property type="evidence" value="ECO:0007669"/>
    <property type="project" value="UniProtKB-EC"/>
</dbReference>
<keyword evidence="3" id="KW-1185">Reference proteome</keyword>
<dbReference type="EMBL" id="CAKE01000007">
    <property type="protein sequence ID" value="CCI81708.1"/>
    <property type="molecule type" value="Genomic_DNA"/>
</dbReference>
<dbReference type="InterPro" id="IPR011048">
    <property type="entry name" value="Haem_d1_sf"/>
</dbReference>
<organism evidence="2 3">
    <name type="scientific">Lactobacillus hominis DSM 23910 = CRBIP 24.179</name>
    <dbReference type="NCBI Taxonomy" id="1423758"/>
    <lineage>
        <taxon>Bacteria</taxon>
        <taxon>Bacillati</taxon>
        <taxon>Bacillota</taxon>
        <taxon>Bacilli</taxon>
        <taxon>Lactobacillales</taxon>
        <taxon>Lactobacillaceae</taxon>
        <taxon>Lactobacillus</taxon>
    </lineage>
</organism>
<reference evidence="2 3" key="1">
    <citation type="submission" date="2012-06" db="EMBL/GenBank/DDBJ databases">
        <title>Draft Genome Sequence of Lactobacillus hominis Strain CRBIP 24.179T, isolated from human intestine.</title>
        <authorList>
            <person name="Cousin S."/>
            <person name="Ma L."/>
            <person name="Bizet C."/>
            <person name="Loux V."/>
            <person name="Bouchier C."/>
            <person name="Clermont D."/>
            <person name="Creno S."/>
        </authorList>
    </citation>
    <scope>NUCLEOTIDE SEQUENCE [LARGE SCALE GENOMIC DNA]</scope>
    <source>
        <strain evidence="3">CRBIP 24.179T</strain>
    </source>
</reference>
<dbReference type="OrthoDB" id="9790815at2"/>
<comment type="similarity">
    <text evidence="1">Belongs to the cycloisomerase 2 family.</text>
</comment>
<dbReference type="InterPro" id="IPR050282">
    <property type="entry name" value="Cycloisomerase_2"/>
</dbReference>
<protein>
    <submittedName>
        <fullName evidence="2">6-phosphogluconolactonase</fullName>
        <ecNumber evidence="2">3.1.1.31</ecNumber>
    </submittedName>
</protein>
<dbReference type="InterPro" id="IPR015943">
    <property type="entry name" value="WD40/YVTN_repeat-like_dom_sf"/>
</dbReference>
<keyword evidence="2" id="KW-0378">Hydrolase</keyword>
<dbReference type="InterPro" id="IPR019405">
    <property type="entry name" value="Lactonase_7-beta_prop"/>
</dbReference>
<dbReference type="SUPFAM" id="SSF51004">
    <property type="entry name" value="C-terminal (heme d1) domain of cytochrome cd1-nitrite reductase"/>
    <property type="match status" value="1"/>
</dbReference>
<evidence type="ECO:0000313" key="2">
    <source>
        <dbReference type="EMBL" id="CCI81708.1"/>
    </source>
</evidence>
<dbReference type="PATRIC" id="fig|1423758.3.peg.743"/>
<evidence type="ECO:0000313" key="3">
    <source>
        <dbReference type="Proteomes" id="UP000009320"/>
    </source>
</evidence>
<sequence length="343" mass="38465">MKILFGGYTSHDSKGIYQGEIDLNSQTPEVTNVQNIIEIQRPTYFQVDQDRDLLFSIDQPDSENAGIASFHKNAGKYTEVSTYLHPGAAPCYVGINTKKQLLYTANYHLGTANVFSYDDQGNIKFIASTKHTGKGPRPEQDSAHIHYFDQTPAGHLVTCDLGTDSVDFYDLKDDQLVHLAQYQMEKGFGTRHITFSPDGKLMFIVGELSSQVNVAKLNEDTWEFESIATYKTIPEDFKEHNGAAAILISKDGKFIYVTNRGNDSIAVFRVLADGHLDLVQRISVFGSFPRDFNWDPSQTYLVAANQNTNNATLYRRNSKDGTLTPIQKNILVPEATRVLFTEK</sequence>
<dbReference type="GO" id="GO:0005829">
    <property type="term" value="C:cytosol"/>
    <property type="evidence" value="ECO:0007669"/>
    <property type="project" value="TreeGrafter"/>
</dbReference>
<dbReference type="Gene3D" id="2.130.10.10">
    <property type="entry name" value="YVTN repeat-like/Quinoprotein amine dehydrogenase"/>
    <property type="match status" value="1"/>
</dbReference>
<dbReference type="PANTHER" id="PTHR30344:SF1">
    <property type="entry name" value="6-PHOSPHOGLUCONOLACTONASE"/>
    <property type="match status" value="1"/>
</dbReference>
<comment type="caution">
    <text evidence="2">The sequence shown here is derived from an EMBL/GenBank/DDBJ whole genome shotgun (WGS) entry which is preliminary data.</text>
</comment>